<feature type="compositionally biased region" description="Low complexity" evidence="1">
    <location>
        <begin position="1"/>
        <end position="18"/>
    </location>
</feature>
<feature type="compositionally biased region" description="Low complexity" evidence="1">
    <location>
        <begin position="82"/>
        <end position="91"/>
    </location>
</feature>
<dbReference type="EMBL" id="JAULSO010000002">
    <property type="protein sequence ID" value="KAK3688442.1"/>
    <property type="molecule type" value="Genomic_DNA"/>
</dbReference>
<accession>A0AAE1CCE3</accession>
<feature type="region of interest" description="Disordered" evidence="1">
    <location>
        <begin position="600"/>
        <end position="655"/>
    </location>
</feature>
<reference evidence="2" key="2">
    <citation type="submission" date="2023-06" db="EMBL/GenBank/DDBJ databases">
        <authorList>
            <consortium name="Lawrence Berkeley National Laboratory"/>
            <person name="Haridas S."/>
            <person name="Hensen N."/>
            <person name="Bonometti L."/>
            <person name="Westerberg I."/>
            <person name="Brannstrom I.O."/>
            <person name="Guillou S."/>
            <person name="Cros-Aarteil S."/>
            <person name="Calhoun S."/>
            <person name="Kuo A."/>
            <person name="Mondo S."/>
            <person name="Pangilinan J."/>
            <person name="Riley R."/>
            <person name="Labutti K."/>
            <person name="Andreopoulos B."/>
            <person name="Lipzen A."/>
            <person name="Chen C."/>
            <person name="Yanf M."/>
            <person name="Daum C."/>
            <person name="Ng V."/>
            <person name="Clum A."/>
            <person name="Steindorff A."/>
            <person name="Ohm R."/>
            <person name="Martin F."/>
            <person name="Silar P."/>
            <person name="Natvig D."/>
            <person name="Lalanne C."/>
            <person name="Gautier V."/>
            <person name="Ament-Velasquez S.L."/>
            <person name="Kruys A."/>
            <person name="Hutchinson M.I."/>
            <person name="Powell A.J."/>
            <person name="Barry K."/>
            <person name="Miller A.N."/>
            <person name="Grigoriev I.V."/>
            <person name="Debuchy R."/>
            <person name="Gladieux P."/>
            <person name="Thoren M.H."/>
            <person name="Johannesson H."/>
        </authorList>
    </citation>
    <scope>NUCLEOTIDE SEQUENCE</scope>
    <source>
        <strain evidence="2">CBS 314.62</strain>
    </source>
</reference>
<feature type="compositionally biased region" description="Gly residues" evidence="1">
    <location>
        <begin position="52"/>
        <end position="62"/>
    </location>
</feature>
<name>A0AAE1CCE3_9PEZI</name>
<sequence>MPSSPGSAPPGGASLPSSQNQTSQSKRLRPPDPRTGNAELDRVPLRARAGTKGQGQGEGQGEGVRRRDSRLGLRSIFGRQKAATPAADVTPAPTPRNPLPPRPGGIRASLAEISNWPYGLHGGSSNSRRSESTLPPLSTGKDAGSKSTPGPPPAGLNLKHKKSASAVRSHTLPKGSRGSLASWDPPPLFQAYPQAIKYSHLSACTASAEVVLRLHTQKGSVSLKDGLIQSVLASDIPEESGGEKGEKAKRRHRRTTSGSSLKFEWTTKTFVLVTSGYLLQYAGEGSFDRLPEKILHLGKDSAAFASDVIPGRHWVLQVSSAAESEGVTASYGTSRFSRLPFIGQEKRHVSNFLMVLDSANEMDSWIAILRREIEALGGKKHLSETGKPKTDDHVQQLKNQTSQRTLVVRDPDRFSRVISPDLPWDPLPKIVSPDVHFDPADHDATRDQSFDDTSTASGISQDGRQLDGLRDSTHRLSYMSSGQRTVITSAGSSPACSPVRDSFASHSDDCLMPELQFQEELPRPRARPNASAISDRRQSLQPMNHLLEMRVASAQALRPLSYSNPWLPDLPSTFIPTAQTTPNFSVPQAVSKRYSLAKAPPRSVTAEQAPVSVPTPAGSGRTSSRKPPPSALNINSRPLSFVADQPSPLSPPLSMIKAHSEGQLTTAPDTPSMFSDWAQEVEVDGREIASLGFTNCSGTAADGHADIDTPLPIATRAQDNRARSSSSMGMHRRALSPGPLTTQHTLQRRRLSLYSQSAERPTQLDSPIFDPRSLAQRPRAPSLKPVPRSSQHLKAESVSQSLLQRRSMSQLAEGPPPGPPPTRALPPIPPRRASEQPTNI</sequence>
<comment type="caution">
    <text evidence="2">The sequence shown here is derived from an EMBL/GenBank/DDBJ whole genome shotgun (WGS) entry which is preliminary data.</text>
</comment>
<dbReference type="Proteomes" id="UP001270362">
    <property type="component" value="Unassembled WGS sequence"/>
</dbReference>
<organism evidence="2 3">
    <name type="scientific">Podospora appendiculata</name>
    <dbReference type="NCBI Taxonomy" id="314037"/>
    <lineage>
        <taxon>Eukaryota</taxon>
        <taxon>Fungi</taxon>
        <taxon>Dikarya</taxon>
        <taxon>Ascomycota</taxon>
        <taxon>Pezizomycotina</taxon>
        <taxon>Sordariomycetes</taxon>
        <taxon>Sordariomycetidae</taxon>
        <taxon>Sordariales</taxon>
        <taxon>Podosporaceae</taxon>
        <taxon>Podospora</taxon>
    </lineage>
</organism>
<proteinExistence type="predicted"/>
<feature type="region of interest" description="Disordered" evidence="1">
    <location>
        <begin position="1"/>
        <end position="184"/>
    </location>
</feature>
<feature type="region of interest" description="Disordered" evidence="1">
    <location>
        <begin position="701"/>
        <end position="840"/>
    </location>
</feature>
<feature type="compositionally biased region" description="Polar residues" evidence="1">
    <location>
        <begin position="123"/>
        <end position="136"/>
    </location>
</feature>
<protein>
    <recommendedName>
        <fullName evidence="4">PH domain-containing protein</fullName>
    </recommendedName>
</protein>
<feature type="compositionally biased region" description="Low complexity" evidence="1">
    <location>
        <begin position="797"/>
        <end position="811"/>
    </location>
</feature>
<feature type="compositionally biased region" description="Pro residues" evidence="1">
    <location>
        <begin position="92"/>
        <end position="103"/>
    </location>
</feature>
<reference evidence="2" key="1">
    <citation type="journal article" date="2023" name="Mol. Phylogenet. Evol.">
        <title>Genome-scale phylogeny and comparative genomics of the fungal order Sordariales.</title>
        <authorList>
            <person name="Hensen N."/>
            <person name="Bonometti L."/>
            <person name="Westerberg I."/>
            <person name="Brannstrom I.O."/>
            <person name="Guillou S."/>
            <person name="Cros-Aarteil S."/>
            <person name="Calhoun S."/>
            <person name="Haridas S."/>
            <person name="Kuo A."/>
            <person name="Mondo S."/>
            <person name="Pangilinan J."/>
            <person name="Riley R."/>
            <person name="LaButti K."/>
            <person name="Andreopoulos B."/>
            <person name="Lipzen A."/>
            <person name="Chen C."/>
            <person name="Yan M."/>
            <person name="Daum C."/>
            <person name="Ng V."/>
            <person name="Clum A."/>
            <person name="Steindorff A."/>
            <person name="Ohm R.A."/>
            <person name="Martin F."/>
            <person name="Silar P."/>
            <person name="Natvig D.O."/>
            <person name="Lalanne C."/>
            <person name="Gautier V."/>
            <person name="Ament-Velasquez S.L."/>
            <person name="Kruys A."/>
            <person name="Hutchinson M.I."/>
            <person name="Powell A.J."/>
            <person name="Barry K."/>
            <person name="Miller A.N."/>
            <person name="Grigoriev I.V."/>
            <person name="Debuchy R."/>
            <person name="Gladieux P."/>
            <person name="Hiltunen Thoren M."/>
            <person name="Johannesson H."/>
        </authorList>
    </citation>
    <scope>NUCLEOTIDE SEQUENCE</scope>
    <source>
        <strain evidence="2">CBS 314.62</strain>
    </source>
</reference>
<gene>
    <name evidence="2" type="ORF">B0T22DRAFT_376575</name>
</gene>
<feature type="compositionally biased region" description="Pro residues" evidence="1">
    <location>
        <begin position="814"/>
        <end position="830"/>
    </location>
</feature>
<feature type="region of interest" description="Disordered" evidence="1">
    <location>
        <begin position="234"/>
        <end position="257"/>
    </location>
</feature>
<evidence type="ECO:0000313" key="3">
    <source>
        <dbReference type="Proteomes" id="UP001270362"/>
    </source>
</evidence>
<feature type="compositionally biased region" description="Basic and acidic residues" evidence="1">
    <location>
        <begin position="435"/>
        <end position="449"/>
    </location>
</feature>
<evidence type="ECO:0000256" key="1">
    <source>
        <dbReference type="SAM" id="MobiDB-lite"/>
    </source>
</evidence>
<keyword evidence="3" id="KW-1185">Reference proteome</keyword>
<dbReference type="AlphaFoldDB" id="A0AAE1CCE3"/>
<feature type="compositionally biased region" description="Polar residues" evidence="1">
    <location>
        <begin position="753"/>
        <end position="765"/>
    </location>
</feature>
<evidence type="ECO:0008006" key="4">
    <source>
        <dbReference type="Google" id="ProtNLM"/>
    </source>
</evidence>
<feature type="region of interest" description="Disordered" evidence="1">
    <location>
        <begin position="435"/>
        <end position="467"/>
    </location>
</feature>
<evidence type="ECO:0000313" key="2">
    <source>
        <dbReference type="EMBL" id="KAK3688442.1"/>
    </source>
</evidence>
<feature type="compositionally biased region" description="Polar residues" evidence="1">
    <location>
        <begin position="451"/>
        <end position="463"/>
    </location>
</feature>